<gene>
    <name evidence="1" type="ORF">CSC2_00240</name>
</gene>
<protein>
    <recommendedName>
        <fullName evidence="3">Type II restriction endonuclease</fullName>
    </recommendedName>
</protein>
<evidence type="ECO:0008006" key="3">
    <source>
        <dbReference type="Google" id="ProtNLM"/>
    </source>
</evidence>
<evidence type="ECO:0000313" key="1">
    <source>
        <dbReference type="EMBL" id="GFZ29498.1"/>
    </source>
</evidence>
<organism evidence="1 2">
    <name type="scientific">Clostridium zeae</name>
    <dbReference type="NCBI Taxonomy" id="2759022"/>
    <lineage>
        <taxon>Bacteria</taxon>
        <taxon>Bacillati</taxon>
        <taxon>Bacillota</taxon>
        <taxon>Clostridia</taxon>
        <taxon>Eubacteriales</taxon>
        <taxon>Clostridiaceae</taxon>
        <taxon>Clostridium</taxon>
    </lineage>
</organism>
<sequence>MHNTNLVKIVNHYKEDQQSTYNTWFISNEVRIKSFPSVKNGILELIQSTRDHSFGNNFKGSPIEVILGYITEQKEMFKGAAHPFYWKPKLGIPDIYENEQNKKIFADFLETCLLSSREDEIIEEIVKLDNLKIKGLGPAVANILYFIHPTIIPPFNTAIVNGFNLLFSENKKLGSWTDYLQMREIILKTNYSIFPLLAKDLGAISGLLHDIGTGKINIECIEIAS</sequence>
<keyword evidence="2" id="KW-1185">Reference proteome</keyword>
<name>A0ABQ1E425_9CLOT</name>
<evidence type="ECO:0000313" key="2">
    <source>
        <dbReference type="Proteomes" id="UP000663802"/>
    </source>
</evidence>
<dbReference type="EMBL" id="BMBA01000001">
    <property type="protein sequence ID" value="GFZ29498.1"/>
    <property type="molecule type" value="Genomic_DNA"/>
</dbReference>
<comment type="caution">
    <text evidence="1">The sequence shown here is derived from an EMBL/GenBank/DDBJ whole genome shotgun (WGS) entry which is preliminary data.</text>
</comment>
<proteinExistence type="predicted"/>
<reference evidence="1 2" key="1">
    <citation type="journal article" date="2021" name="Int. J. Syst. Evol. Microbiol.">
        <title>Clostridium zeae sp. nov., isolated from corn silage.</title>
        <authorList>
            <person name="Kobayashi H."/>
            <person name="Tanizawa Y."/>
            <person name="Yagura M."/>
            <person name="Sakamoto M."/>
            <person name="Ohkuma M."/>
            <person name="Tohno M."/>
        </authorList>
    </citation>
    <scope>NUCLEOTIDE SEQUENCE [LARGE SCALE GENOMIC DNA]</scope>
    <source>
        <strain evidence="1 2">CSC2</strain>
    </source>
</reference>
<dbReference type="Proteomes" id="UP000663802">
    <property type="component" value="Unassembled WGS sequence"/>
</dbReference>
<dbReference type="RefSeq" id="WP_206867543.1">
    <property type="nucleotide sequence ID" value="NZ_BMBA01000001.1"/>
</dbReference>
<accession>A0ABQ1E425</accession>